<evidence type="ECO:0000313" key="3">
    <source>
        <dbReference type="Proteomes" id="UP000078503"/>
    </source>
</evidence>
<dbReference type="AlphaFoldDB" id="A0A178K6W1"/>
<reference evidence="2 3" key="1">
    <citation type="submission" date="2016-03" db="EMBL/GenBank/DDBJ databases">
        <title>Photobacterium proteolyticum sp. nov. a protease producing bacterium isolated from ocean sediments of Laizhou Bay.</title>
        <authorList>
            <person name="Li Y."/>
        </authorList>
    </citation>
    <scope>NUCLEOTIDE SEQUENCE [LARGE SCALE GENOMIC DNA]</scope>
    <source>
        <strain evidence="2 3">R-40508</strain>
    </source>
</reference>
<comment type="caution">
    <text evidence="2">The sequence shown here is derived from an EMBL/GenBank/DDBJ whole genome shotgun (WGS) entry which is preliminary data.</text>
</comment>
<evidence type="ECO:0000256" key="1">
    <source>
        <dbReference type="SAM" id="Phobius"/>
    </source>
</evidence>
<dbReference type="STRING" id="858640.A3K86_15250"/>
<organism evidence="2 3">
    <name type="scientific">Photobacterium jeanii</name>
    <dbReference type="NCBI Taxonomy" id="858640"/>
    <lineage>
        <taxon>Bacteria</taxon>
        <taxon>Pseudomonadati</taxon>
        <taxon>Pseudomonadota</taxon>
        <taxon>Gammaproteobacteria</taxon>
        <taxon>Vibrionales</taxon>
        <taxon>Vibrionaceae</taxon>
        <taxon>Photobacterium</taxon>
    </lineage>
</organism>
<sequence length="71" mass="7981">MNKAADIPSYSPQEDKETHQAVLAHRKSKVTLSLTISQCKYVIALMGMVTGIKLSIWFPLALTQLYLKVFN</sequence>
<dbReference type="EMBL" id="LVHF01000029">
    <property type="protein sequence ID" value="OAN13021.1"/>
    <property type="molecule type" value="Genomic_DNA"/>
</dbReference>
<dbReference type="RefSeq" id="WP_068332904.1">
    <property type="nucleotide sequence ID" value="NZ_LVHF01000029.1"/>
</dbReference>
<dbReference type="OrthoDB" id="9940553at2"/>
<protein>
    <submittedName>
        <fullName evidence="2">Uncharacterized protein</fullName>
    </submittedName>
</protein>
<evidence type="ECO:0000313" key="2">
    <source>
        <dbReference type="EMBL" id="OAN13021.1"/>
    </source>
</evidence>
<accession>A0A178K6W1</accession>
<proteinExistence type="predicted"/>
<feature type="transmembrane region" description="Helical" evidence="1">
    <location>
        <begin position="41"/>
        <end position="67"/>
    </location>
</feature>
<dbReference type="Proteomes" id="UP000078503">
    <property type="component" value="Unassembled WGS sequence"/>
</dbReference>
<gene>
    <name evidence="2" type="ORF">A3K86_15250</name>
</gene>
<keyword evidence="3" id="KW-1185">Reference proteome</keyword>
<name>A0A178K6W1_9GAMM</name>
<keyword evidence="1" id="KW-0472">Membrane</keyword>
<keyword evidence="1" id="KW-0812">Transmembrane</keyword>
<keyword evidence="1" id="KW-1133">Transmembrane helix</keyword>